<dbReference type="Pfam" id="PF05981">
    <property type="entry name" value="CreA"/>
    <property type="match status" value="1"/>
</dbReference>
<keyword evidence="3" id="KW-1185">Reference proteome</keyword>
<dbReference type="Proteomes" id="UP000054978">
    <property type="component" value="Unassembled WGS sequence"/>
</dbReference>
<dbReference type="AlphaFoldDB" id="A0A157ZAG7"/>
<dbReference type="OrthoDB" id="9788409at2"/>
<name>A0A157ZAG7_9BURK</name>
<organism evidence="2 3">
    <name type="scientific">Caballeronia ptereochthonis</name>
    <dbReference type="NCBI Taxonomy" id="1777144"/>
    <lineage>
        <taxon>Bacteria</taxon>
        <taxon>Pseudomonadati</taxon>
        <taxon>Pseudomonadota</taxon>
        <taxon>Betaproteobacteria</taxon>
        <taxon>Burkholderiales</taxon>
        <taxon>Burkholderiaceae</taxon>
        <taxon>Caballeronia</taxon>
    </lineage>
</organism>
<dbReference type="InterPro" id="IPR010292">
    <property type="entry name" value="Uncharacterised_CreA"/>
</dbReference>
<keyword evidence="1" id="KW-0732">Signal</keyword>
<dbReference type="EMBL" id="FCOB02000001">
    <property type="protein sequence ID" value="SAK42399.1"/>
    <property type="molecule type" value="Genomic_DNA"/>
</dbReference>
<evidence type="ECO:0000313" key="2">
    <source>
        <dbReference type="EMBL" id="SAK42399.1"/>
    </source>
</evidence>
<feature type="chain" id="PRO_5007619070" evidence="1">
    <location>
        <begin position="28"/>
        <end position="162"/>
    </location>
</feature>
<dbReference type="PANTHER" id="PTHR37952">
    <property type="match status" value="1"/>
</dbReference>
<evidence type="ECO:0000313" key="3">
    <source>
        <dbReference type="Proteomes" id="UP000054978"/>
    </source>
</evidence>
<dbReference type="GO" id="GO:0005829">
    <property type="term" value="C:cytosol"/>
    <property type="evidence" value="ECO:0007669"/>
    <property type="project" value="TreeGrafter"/>
</dbReference>
<protein>
    <submittedName>
        <fullName evidence="2">CreA protein</fullName>
    </submittedName>
</protein>
<dbReference type="PIRSF" id="PIRSF003174">
    <property type="entry name" value="CreA"/>
    <property type="match status" value="1"/>
</dbReference>
<gene>
    <name evidence="2" type="ORF">AWB83_00374</name>
</gene>
<feature type="signal peptide" evidence="1">
    <location>
        <begin position="1"/>
        <end position="27"/>
    </location>
</feature>
<dbReference type="PANTHER" id="PTHR37952:SF2">
    <property type="entry name" value="PROTEIN CREA"/>
    <property type="match status" value="1"/>
</dbReference>
<reference evidence="2" key="1">
    <citation type="submission" date="2016-01" db="EMBL/GenBank/DDBJ databases">
        <authorList>
            <person name="Peeters C."/>
        </authorList>
    </citation>
    <scope>NUCLEOTIDE SEQUENCE [LARGE SCALE GENOMIC DNA]</scope>
    <source>
        <strain evidence="2">LMG 29326</strain>
    </source>
</reference>
<sequence>MKRSVLVLAASLATAVATLFGAGVAHAEEIASVNTNFRFTGSDRVSVDAYDDPLVQGVTCYVSRARTGGVKGTLGIAEDPTEASIACRQVGPIRIVQPLKQKTDVFSAGMSFIFKTLHVVRIVDAKRNTLVYLTYSDRIATGSPKNSVTAVPVPEGPTIPVK</sequence>
<dbReference type="RefSeq" id="WP_087042578.1">
    <property type="nucleotide sequence ID" value="NZ_FCOB02000001.1"/>
</dbReference>
<comment type="caution">
    <text evidence="2">The sequence shown here is derived from an EMBL/GenBank/DDBJ whole genome shotgun (WGS) entry which is preliminary data.</text>
</comment>
<dbReference type="STRING" id="1777144.AWB83_00374"/>
<accession>A0A157ZAG7</accession>
<evidence type="ECO:0000256" key="1">
    <source>
        <dbReference type="SAM" id="SignalP"/>
    </source>
</evidence>
<proteinExistence type="predicted"/>